<dbReference type="PROSITE" id="PS51885">
    <property type="entry name" value="NEPRILYSIN"/>
    <property type="match status" value="1"/>
</dbReference>
<proteinExistence type="inferred from homology"/>
<comment type="caution">
    <text evidence="10">The sequence shown here is derived from an EMBL/GenBank/DDBJ whole genome shotgun (WGS) entry which is preliminary data.</text>
</comment>
<name>A0ABU1J6A4_9MICC</name>
<dbReference type="Pfam" id="PF05649">
    <property type="entry name" value="Peptidase_M13_N"/>
    <property type="match status" value="1"/>
</dbReference>
<dbReference type="EMBL" id="JAVDQF010000001">
    <property type="protein sequence ID" value="MDR6267950.1"/>
    <property type="molecule type" value="Genomic_DNA"/>
</dbReference>
<dbReference type="CDD" id="cd08662">
    <property type="entry name" value="M13"/>
    <property type="match status" value="1"/>
</dbReference>
<evidence type="ECO:0000256" key="2">
    <source>
        <dbReference type="ARBA" id="ARBA00007357"/>
    </source>
</evidence>
<evidence type="ECO:0000256" key="7">
    <source>
        <dbReference type="ARBA" id="ARBA00023049"/>
    </source>
</evidence>
<evidence type="ECO:0000259" key="9">
    <source>
        <dbReference type="Pfam" id="PF05649"/>
    </source>
</evidence>
<gene>
    <name evidence="10" type="ORF">JOE69_000188</name>
</gene>
<dbReference type="Proteomes" id="UP001185069">
    <property type="component" value="Unassembled WGS sequence"/>
</dbReference>
<evidence type="ECO:0000313" key="10">
    <source>
        <dbReference type="EMBL" id="MDR6267950.1"/>
    </source>
</evidence>
<keyword evidence="7" id="KW-0482">Metalloprotease</keyword>
<dbReference type="Pfam" id="PF01431">
    <property type="entry name" value="Peptidase_M13"/>
    <property type="match status" value="1"/>
</dbReference>
<dbReference type="EC" id="3.4.24.-" evidence="10"/>
<dbReference type="SUPFAM" id="SSF55486">
    <property type="entry name" value="Metalloproteases ('zincins'), catalytic domain"/>
    <property type="match status" value="1"/>
</dbReference>
<dbReference type="InterPro" id="IPR000718">
    <property type="entry name" value="Peptidase_M13"/>
</dbReference>
<feature type="domain" description="Peptidase M13 C-terminal" evidence="8">
    <location>
        <begin position="420"/>
        <end position="623"/>
    </location>
</feature>
<dbReference type="InterPro" id="IPR042089">
    <property type="entry name" value="Peptidase_M13_dom_2"/>
</dbReference>
<accession>A0ABU1J6A4</accession>
<dbReference type="InterPro" id="IPR018497">
    <property type="entry name" value="Peptidase_M13_C"/>
</dbReference>
<keyword evidence="6" id="KW-0862">Zinc</keyword>
<dbReference type="InterPro" id="IPR024079">
    <property type="entry name" value="MetalloPept_cat_dom_sf"/>
</dbReference>
<dbReference type="PRINTS" id="PR00786">
    <property type="entry name" value="NEPRILYSIN"/>
</dbReference>
<sequence length="626" mass="69184">MHVNGRWFEQNEIPADRASIGSFISLRDSSEAAVRDIIETAAEAQHDPLAKKIGDLYASFMAEDQINAAGIEPIRATLEAVYATADADQFIRLLAKLQGRGTAGLIGFYVYNDPGDPSRYLFQIQQSGLGLPDEAYYREDKSADIRSGYRNHIARMLELAGRPDAEQAASRVFDLETALAAGHWDKVTLRDPQKRYNLLTRQAALELFPPLAPWLDELGASEAQTAEIIVATPDFFRTAAQLLAERPLREWQDWLAMRVASSAAPYLAEEFVAEDFAFYGTVLSGTTENKERWKRGTALVEGALGEAVGQLYVAKHFPPEHKAKMEKLVAGLIEAYRQSIRALDWMSEATKAKALEKLAKFVPKIGYPDVWRDYSGLEISADDVLGNLARAEAFELARQLARIGQPIDRTEWLMTPQTVNAYYNPTMNEIVFPAAILQPPFFDAAADDAANFGGIGAVIGHEIGHGFDDQGSQYDGDGALSNWWTDQDRAAFEERTAKLVAQYDALSPIAAPEERVNGKLTLGENIGDLGGLSIGYKAWQLALAGQAAPEIDGLSGARRFYFAWASCWQSKNRPEDAVKRIAIDPHSPASWRCNQVVKNLPEFHQEFGTAPGDGLWLDPAERVSIW</sequence>
<dbReference type="PANTHER" id="PTHR11733">
    <property type="entry name" value="ZINC METALLOPROTEASE FAMILY M13 NEPRILYSIN-RELATED"/>
    <property type="match status" value="1"/>
</dbReference>
<dbReference type="Gene3D" id="1.10.1380.10">
    <property type="entry name" value="Neutral endopeptidase , domain2"/>
    <property type="match status" value="1"/>
</dbReference>
<comment type="cofactor">
    <cofactor evidence="1">
        <name>Zn(2+)</name>
        <dbReference type="ChEBI" id="CHEBI:29105"/>
    </cofactor>
</comment>
<evidence type="ECO:0000256" key="5">
    <source>
        <dbReference type="ARBA" id="ARBA00022801"/>
    </source>
</evidence>
<reference evidence="10 11" key="1">
    <citation type="submission" date="2023-07" db="EMBL/GenBank/DDBJ databases">
        <title>Sequencing the genomes of 1000 actinobacteria strains.</title>
        <authorList>
            <person name="Klenk H.-P."/>
        </authorList>
    </citation>
    <scope>NUCLEOTIDE SEQUENCE [LARGE SCALE GENOMIC DNA]</scope>
    <source>
        <strain evidence="10 11">DSM 14555</strain>
    </source>
</reference>
<evidence type="ECO:0000313" key="11">
    <source>
        <dbReference type="Proteomes" id="UP001185069"/>
    </source>
</evidence>
<evidence type="ECO:0000256" key="3">
    <source>
        <dbReference type="ARBA" id="ARBA00022670"/>
    </source>
</evidence>
<evidence type="ECO:0000256" key="4">
    <source>
        <dbReference type="ARBA" id="ARBA00022723"/>
    </source>
</evidence>
<keyword evidence="11" id="KW-1185">Reference proteome</keyword>
<evidence type="ECO:0000256" key="6">
    <source>
        <dbReference type="ARBA" id="ARBA00022833"/>
    </source>
</evidence>
<keyword evidence="5 10" id="KW-0378">Hydrolase</keyword>
<dbReference type="GO" id="GO:0016787">
    <property type="term" value="F:hydrolase activity"/>
    <property type="evidence" value="ECO:0007669"/>
    <property type="project" value="UniProtKB-KW"/>
</dbReference>
<evidence type="ECO:0000259" key="8">
    <source>
        <dbReference type="Pfam" id="PF01431"/>
    </source>
</evidence>
<evidence type="ECO:0000256" key="1">
    <source>
        <dbReference type="ARBA" id="ARBA00001947"/>
    </source>
</evidence>
<feature type="domain" description="Peptidase M13 N-terminal" evidence="9">
    <location>
        <begin position="2"/>
        <end position="368"/>
    </location>
</feature>
<keyword evidence="4" id="KW-0479">Metal-binding</keyword>
<comment type="similarity">
    <text evidence="2">Belongs to the peptidase M13 family.</text>
</comment>
<keyword evidence="3" id="KW-0645">Protease</keyword>
<dbReference type="PANTHER" id="PTHR11733:SF167">
    <property type="entry name" value="FI17812P1-RELATED"/>
    <property type="match status" value="1"/>
</dbReference>
<organism evidence="10 11">
    <name type="scientific">Arthrobacter russicus</name>
    <dbReference type="NCBI Taxonomy" id="172040"/>
    <lineage>
        <taxon>Bacteria</taxon>
        <taxon>Bacillati</taxon>
        <taxon>Actinomycetota</taxon>
        <taxon>Actinomycetes</taxon>
        <taxon>Micrococcales</taxon>
        <taxon>Micrococcaceae</taxon>
        <taxon>Arthrobacter</taxon>
    </lineage>
</organism>
<protein>
    <submittedName>
        <fullName evidence="10">Endopeptidase</fullName>
        <ecNumber evidence="10">3.4.24.-</ecNumber>
    </submittedName>
</protein>
<dbReference type="InterPro" id="IPR008753">
    <property type="entry name" value="Peptidase_M13_N"/>
</dbReference>
<dbReference type="Gene3D" id="3.40.390.10">
    <property type="entry name" value="Collagenase (Catalytic Domain)"/>
    <property type="match status" value="1"/>
</dbReference>